<keyword evidence="2" id="KW-1185">Reference proteome</keyword>
<dbReference type="Proteomes" id="UP001623330">
    <property type="component" value="Unassembled WGS sequence"/>
</dbReference>
<name>A0ABR4NQ96_9SACH</name>
<accession>A0ABR4NQ96</accession>
<protein>
    <submittedName>
        <fullName evidence="1">Uncharacterized protein</fullName>
    </submittedName>
</protein>
<evidence type="ECO:0000313" key="1">
    <source>
        <dbReference type="EMBL" id="KAL3230416.1"/>
    </source>
</evidence>
<comment type="caution">
    <text evidence="1">The sequence shown here is derived from an EMBL/GenBank/DDBJ whole genome shotgun (WGS) entry which is preliminary data.</text>
</comment>
<proteinExistence type="predicted"/>
<evidence type="ECO:0000313" key="2">
    <source>
        <dbReference type="Proteomes" id="UP001623330"/>
    </source>
</evidence>
<gene>
    <name evidence="1" type="ORF">RNJ44_00865</name>
</gene>
<reference evidence="1 2" key="1">
    <citation type="submission" date="2024-05" db="EMBL/GenBank/DDBJ databases">
        <title>Long read based assembly of the Candida bracarensis genome reveals expanded adhesin content.</title>
        <authorList>
            <person name="Marcet-Houben M."/>
            <person name="Ksiezopolska E."/>
            <person name="Gabaldon T."/>
        </authorList>
    </citation>
    <scope>NUCLEOTIDE SEQUENCE [LARGE SCALE GENOMIC DNA]</scope>
    <source>
        <strain evidence="1 2">CBM6</strain>
    </source>
</reference>
<sequence>MSNYSVYIVPARIELTGHTDIVEEVNFDEVAQLRGKELNGCDLTARVPDHHAQVVYNGKLHTLEKLVSFEREQELSNQEVDAFHETVDLLNTIHS</sequence>
<organism evidence="1 2">
    <name type="scientific">Nakaseomyces bracarensis</name>
    <dbReference type="NCBI Taxonomy" id="273131"/>
    <lineage>
        <taxon>Eukaryota</taxon>
        <taxon>Fungi</taxon>
        <taxon>Dikarya</taxon>
        <taxon>Ascomycota</taxon>
        <taxon>Saccharomycotina</taxon>
        <taxon>Saccharomycetes</taxon>
        <taxon>Saccharomycetales</taxon>
        <taxon>Saccharomycetaceae</taxon>
        <taxon>Nakaseomyces</taxon>
    </lineage>
</organism>
<dbReference type="EMBL" id="JBEVYD010000009">
    <property type="protein sequence ID" value="KAL3230416.1"/>
    <property type="molecule type" value="Genomic_DNA"/>
</dbReference>